<evidence type="ECO:0000256" key="3">
    <source>
        <dbReference type="ARBA" id="ARBA00022448"/>
    </source>
</evidence>
<dbReference type="Pfam" id="PF08352">
    <property type="entry name" value="oligo_HPY"/>
    <property type="match status" value="1"/>
</dbReference>
<comment type="similarity">
    <text evidence="2">Belongs to the ABC transporter superfamily.</text>
</comment>
<dbReference type="GO" id="GO:0005524">
    <property type="term" value="F:ATP binding"/>
    <property type="evidence" value="ECO:0007669"/>
    <property type="project" value="UniProtKB-KW"/>
</dbReference>
<dbReference type="InterPro" id="IPR027417">
    <property type="entry name" value="P-loop_NTPase"/>
</dbReference>
<dbReference type="SUPFAM" id="SSF52540">
    <property type="entry name" value="P-loop containing nucleoside triphosphate hydrolases"/>
    <property type="match status" value="1"/>
</dbReference>
<reference evidence="9 10" key="1">
    <citation type="submission" date="2019-03" db="EMBL/GenBank/DDBJ databases">
        <title>Genomic Encyclopedia of Type Strains, Phase IV (KMG-IV): sequencing the most valuable type-strain genomes for metagenomic binning, comparative biology and taxonomic classification.</title>
        <authorList>
            <person name="Goeker M."/>
        </authorList>
    </citation>
    <scope>NUCLEOTIDE SEQUENCE [LARGE SCALE GENOMIC DNA]</scope>
    <source>
        <strain evidence="9 10">DSM 24830</strain>
    </source>
</reference>
<dbReference type="Gene3D" id="3.40.50.300">
    <property type="entry name" value="P-loop containing nucleotide triphosphate hydrolases"/>
    <property type="match status" value="1"/>
</dbReference>
<keyword evidence="5" id="KW-0547">Nucleotide-binding</keyword>
<dbReference type="GO" id="GO:0055085">
    <property type="term" value="P:transmembrane transport"/>
    <property type="evidence" value="ECO:0007669"/>
    <property type="project" value="UniProtKB-ARBA"/>
</dbReference>
<dbReference type="FunFam" id="3.40.50.300:FF:000016">
    <property type="entry name" value="Oligopeptide ABC transporter ATP-binding component"/>
    <property type="match status" value="1"/>
</dbReference>
<evidence type="ECO:0000313" key="10">
    <source>
        <dbReference type="Proteomes" id="UP000294887"/>
    </source>
</evidence>
<dbReference type="InterPro" id="IPR050388">
    <property type="entry name" value="ABC_Ni/Peptide_Import"/>
</dbReference>
<dbReference type="PANTHER" id="PTHR43297:SF7">
    <property type="entry name" value="D,D-DIPEPTIDE TRANSPORT ATP-BINDING PROTEIN DDPD-RELATED"/>
    <property type="match status" value="1"/>
</dbReference>
<evidence type="ECO:0000259" key="8">
    <source>
        <dbReference type="PROSITE" id="PS50893"/>
    </source>
</evidence>
<dbReference type="CDD" id="cd03257">
    <property type="entry name" value="ABC_NikE_OppD_transporters"/>
    <property type="match status" value="1"/>
</dbReference>
<accession>A0A4R1ENR3</accession>
<comment type="subcellular location">
    <subcellularLocation>
        <location evidence="1">Cell inner membrane</location>
        <topology evidence="1">Peripheral membrane protein</topology>
    </subcellularLocation>
</comment>
<evidence type="ECO:0000256" key="4">
    <source>
        <dbReference type="ARBA" id="ARBA00022475"/>
    </source>
</evidence>
<keyword evidence="7" id="KW-0472">Membrane</keyword>
<organism evidence="9 10">
    <name type="scientific">Cocleimonas flava</name>
    <dbReference type="NCBI Taxonomy" id="634765"/>
    <lineage>
        <taxon>Bacteria</taxon>
        <taxon>Pseudomonadati</taxon>
        <taxon>Pseudomonadota</taxon>
        <taxon>Gammaproteobacteria</taxon>
        <taxon>Thiotrichales</taxon>
        <taxon>Thiotrichaceae</taxon>
        <taxon>Cocleimonas</taxon>
    </lineage>
</organism>
<dbReference type="PROSITE" id="PS00211">
    <property type="entry name" value="ABC_TRANSPORTER_1"/>
    <property type="match status" value="1"/>
</dbReference>
<gene>
    <name evidence="9" type="ORF">EV695_3334</name>
</gene>
<dbReference type="InterPro" id="IPR003593">
    <property type="entry name" value="AAA+_ATPase"/>
</dbReference>
<dbReference type="Proteomes" id="UP000294887">
    <property type="component" value="Unassembled WGS sequence"/>
</dbReference>
<keyword evidence="6 9" id="KW-0067">ATP-binding</keyword>
<dbReference type="Pfam" id="PF00005">
    <property type="entry name" value="ABC_tran"/>
    <property type="match status" value="1"/>
</dbReference>
<feature type="domain" description="ABC transporter" evidence="8">
    <location>
        <begin position="8"/>
        <end position="259"/>
    </location>
</feature>
<dbReference type="PANTHER" id="PTHR43297">
    <property type="entry name" value="OLIGOPEPTIDE TRANSPORT ATP-BINDING PROTEIN APPD"/>
    <property type="match status" value="1"/>
</dbReference>
<dbReference type="AlphaFoldDB" id="A0A4R1ENR3"/>
<protein>
    <submittedName>
        <fullName evidence="9">Oligopeptide transport system ATP-binding protein</fullName>
    </submittedName>
</protein>
<dbReference type="GO" id="GO:0005886">
    <property type="term" value="C:plasma membrane"/>
    <property type="evidence" value="ECO:0007669"/>
    <property type="project" value="UniProtKB-SubCell"/>
</dbReference>
<dbReference type="RefSeq" id="WP_131907115.1">
    <property type="nucleotide sequence ID" value="NZ_BAAAFU010000007.1"/>
</dbReference>
<evidence type="ECO:0000256" key="5">
    <source>
        <dbReference type="ARBA" id="ARBA00022741"/>
    </source>
</evidence>
<evidence type="ECO:0000256" key="6">
    <source>
        <dbReference type="ARBA" id="ARBA00022840"/>
    </source>
</evidence>
<sequence>MMLTIENLRVDFAVDSGIQRKQTLQAVRGVSLELDQGETVAIVGESGSGKSQLFNALMGLLPPNGSAHGSVSFNQQALLNQSDKSLNKIRGKEIGMIFQDPMTALNPYLRIGKQLTEVLEVHEGANFNKESAKRRAIEMLDRVKIKDPEQRFNSYPHELSGGMRQRVVIAMALLCKPKLIIADEPTTALDVTVQTEIIRLLKDIYRQEKTSIVLITHDLPLVAGLCDRIIVMYAGKIVETGTVDEIFYEAKHPYTQALLAATPTNTEKSGKMLAIDGQPPDPLNLPAGCAFSPRCAFVEERCKTDSPPERKIDAGHLVSCFREDI</sequence>
<dbReference type="InterPro" id="IPR013563">
    <property type="entry name" value="Oligopep_ABC_C"/>
</dbReference>
<proteinExistence type="inferred from homology"/>
<dbReference type="NCBIfam" id="TIGR01727">
    <property type="entry name" value="oligo_HPY"/>
    <property type="match status" value="1"/>
</dbReference>
<dbReference type="InterPro" id="IPR003439">
    <property type="entry name" value="ABC_transporter-like_ATP-bd"/>
</dbReference>
<comment type="caution">
    <text evidence="9">The sequence shown here is derived from an EMBL/GenBank/DDBJ whole genome shotgun (WGS) entry which is preliminary data.</text>
</comment>
<evidence type="ECO:0000256" key="2">
    <source>
        <dbReference type="ARBA" id="ARBA00005417"/>
    </source>
</evidence>
<name>A0A4R1ENR3_9GAMM</name>
<evidence type="ECO:0000256" key="1">
    <source>
        <dbReference type="ARBA" id="ARBA00004417"/>
    </source>
</evidence>
<dbReference type="GO" id="GO:0015833">
    <property type="term" value="P:peptide transport"/>
    <property type="evidence" value="ECO:0007669"/>
    <property type="project" value="InterPro"/>
</dbReference>
<dbReference type="SMART" id="SM00382">
    <property type="entry name" value="AAA"/>
    <property type="match status" value="1"/>
</dbReference>
<dbReference type="InterPro" id="IPR017871">
    <property type="entry name" value="ABC_transporter-like_CS"/>
</dbReference>
<keyword evidence="4" id="KW-1003">Cell membrane</keyword>
<dbReference type="OrthoDB" id="9784450at2"/>
<keyword evidence="10" id="KW-1185">Reference proteome</keyword>
<dbReference type="EMBL" id="SMFQ01000005">
    <property type="protein sequence ID" value="TCJ82603.1"/>
    <property type="molecule type" value="Genomic_DNA"/>
</dbReference>
<dbReference type="PROSITE" id="PS50893">
    <property type="entry name" value="ABC_TRANSPORTER_2"/>
    <property type="match status" value="1"/>
</dbReference>
<keyword evidence="3" id="KW-0813">Transport</keyword>
<evidence type="ECO:0000256" key="7">
    <source>
        <dbReference type="ARBA" id="ARBA00023136"/>
    </source>
</evidence>
<dbReference type="GO" id="GO:0016887">
    <property type="term" value="F:ATP hydrolysis activity"/>
    <property type="evidence" value="ECO:0007669"/>
    <property type="project" value="InterPro"/>
</dbReference>
<evidence type="ECO:0000313" key="9">
    <source>
        <dbReference type="EMBL" id="TCJ82603.1"/>
    </source>
</evidence>